<evidence type="ECO:0000313" key="3">
    <source>
        <dbReference type="Proteomes" id="UP001642406"/>
    </source>
</evidence>
<feature type="compositionally biased region" description="Low complexity" evidence="1">
    <location>
        <begin position="342"/>
        <end position="356"/>
    </location>
</feature>
<feature type="compositionally biased region" description="Polar residues" evidence="1">
    <location>
        <begin position="1"/>
        <end position="12"/>
    </location>
</feature>
<evidence type="ECO:0000256" key="1">
    <source>
        <dbReference type="SAM" id="MobiDB-lite"/>
    </source>
</evidence>
<dbReference type="Proteomes" id="UP001642406">
    <property type="component" value="Unassembled WGS sequence"/>
</dbReference>
<feature type="region of interest" description="Disordered" evidence="1">
    <location>
        <begin position="1"/>
        <end position="197"/>
    </location>
</feature>
<feature type="region of interest" description="Disordered" evidence="1">
    <location>
        <begin position="342"/>
        <end position="369"/>
    </location>
</feature>
<feature type="compositionally biased region" description="Low complexity" evidence="1">
    <location>
        <begin position="113"/>
        <end position="135"/>
    </location>
</feature>
<name>A0ABP0B4K3_9PEZI</name>
<sequence length="498" mass="53649">MATQVDSLNRGSQLKPFRPWRHRDTAHGHSVEQDAVHDDSLTSADHHPPPSAMHRISEANTARRRPQHPQPATREQHHRPQSTSQHLLVSSPASPALNSPRTTPRQSHENKPETSSPTPSPSSSSSPSHPLPTSTKVTSDDVLDAATPRTIVPSTFDPEAAAPLSPSPQHQGLLSLPSRPSLKRRRALSDVDGPNTADLCCKKRRLRRFLITSRLSQPFSQPATHILNRESVALGDRRFLKLAAIMNARRIARGPLSSSSSASSHTPSPSEVLRRAAMANRLRLRIFSGPVGVAAVAGNGKLVLRNSGGHPVVAAVPVTPVSTSSSGTTTAAEVASSAVFARSSGGSSNSSNLHSLPHPRPAWKPASSSSYSTANSMHFVRALSRSPKLRPVRDRDQTAVPPLEVREPKDLKEDTSFHADDDDFDDDECAFPTSEHETRYEANDDVEDVYADFSVLFNSSALADSDGDGGESGSWAGSDLDGLDDYMDELDGIAHLPR</sequence>
<organism evidence="2 3">
    <name type="scientific">Sporothrix bragantina</name>
    <dbReference type="NCBI Taxonomy" id="671064"/>
    <lineage>
        <taxon>Eukaryota</taxon>
        <taxon>Fungi</taxon>
        <taxon>Dikarya</taxon>
        <taxon>Ascomycota</taxon>
        <taxon>Pezizomycotina</taxon>
        <taxon>Sordariomycetes</taxon>
        <taxon>Sordariomycetidae</taxon>
        <taxon>Ophiostomatales</taxon>
        <taxon>Ophiostomataceae</taxon>
        <taxon>Sporothrix</taxon>
    </lineage>
</organism>
<evidence type="ECO:0000313" key="2">
    <source>
        <dbReference type="EMBL" id="CAK7214448.1"/>
    </source>
</evidence>
<proteinExistence type="predicted"/>
<reference evidence="2 3" key="1">
    <citation type="submission" date="2024-01" db="EMBL/GenBank/DDBJ databases">
        <authorList>
            <person name="Allen C."/>
            <person name="Tagirdzhanova G."/>
        </authorList>
    </citation>
    <scope>NUCLEOTIDE SEQUENCE [LARGE SCALE GENOMIC DNA]</scope>
</reference>
<feature type="compositionally biased region" description="Polar residues" evidence="1">
    <location>
        <begin position="81"/>
        <end position="105"/>
    </location>
</feature>
<dbReference type="EMBL" id="CAWUHC010000012">
    <property type="protein sequence ID" value="CAK7214448.1"/>
    <property type="molecule type" value="Genomic_DNA"/>
</dbReference>
<gene>
    <name evidence="2" type="ORF">SBRCBS47491_002146</name>
</gene>
<comment type="caution">
    <text evidence="2">The sequence shown here is derived from an EMBL/GenBank/DDBJ whole genome shotgun (WGS) entry which is preliminary data.</text>
</comment>
<protein>
    <submittedName>
        <fullName evidence="2">Uncharacterized protein</fullName>
    </submittedName>
</protein>
<feature type="region of interest" description="Disordered" evidence="1">
    <location>
        <begin position="461"/>
        <end position="480"/>
    </location>
</feature>
<feature type="compositionally biased region" description="Basic and acidic residues" evidence="1">
    <location>
        <begin position="22"/>
        <end position="48"/>
    </location>
</feature>
<keyword evidence="3" id="KW-1185">Reference proteome</keyword>
<accession>A0ABP0B4K3</accession>